<dbReference type="AlphaFoldDB" id="A0A517Z9X0"/>
<feature type="domain" description="DDH" evidence="1">
    <location>
        <begin position="18"/>
        <end position="164"/>
    </location>
</feature>
<keyword evidence="4" id="KW-1185">Reference proteome</keyword>
<dbReference type="EC" id="3.1.-.-" evidence="3"/>
<accession>A0A517Z9X0</accession>
<evidence type="ECO:0000259" key="1">
    <source>
        <dbReference type="Pfam" id="PF01368"/>
    </source>
</evidence>
<keyword evidence="3" id="KW-0378">Hydrolase</keyword>
<dbReference type="EMBL" id="CP036275">
    <property type="protein sequence ID" value="QDU39285.1"/>
    <property type="molecule type" value="Genomic_DNA"/>
</dbReference>
<dbReference type="Pfam" id="PF01368">
    <property type="entry name" value="DHH"/>
    <property type="match status" value="1"/>
</dbReference>
<feature type="domain" description="DHHA1" evidence="2">
    <location>
        <begin position="233"/>
        <end position="327"/>
    </location>
</feature>
<dbReference type="Pfam" id="PF02272">
    <property type="entry name" value="DHHA1"/>
    <property type="match status" value="1"/>
</dbReference>
<evidence type="ECO:0000259" key="2">
    <source>
        <dbReference type="Pfam" id="PF02272"/>
    </source>
</evidence>
<evidence type="ECO:0000313" key="4">
    <source>
        <dbReference type="Proteomes" id="UP000320496"/>
    </source>
</evidence>
<proteinExistence type="predicted"/>
<dbReference type="Gene3D" id="3.90.1640.10">
    <property type="entry name" value="inorganic pyrophosphatase (n-terminal core)"/>
    <property type="match status" value="1"/>
</dbReference>
<dbReference type="GO" id="GO:0003676">
    <property type="term" value="F:nucleic acid binding"/>
    <property type="evidence" value="ECO:0007669"/>
    <property type="project" value="InterPro"/>
</dbReference>
<dbReference type="InterPro" id="IPR001667">
    <property type="entry name" value="DDH_dom"/>
</dbReference>
<reference evidence="3 4" key="1">
    <citation type="submission" date="2019-02" db="EMBL/GenBank/DDBJ databases">
        <title>Deep-cultivation of Planctomycetes and their phenomic and genomic characterization uncovers novel biology.</title>
        <authorList>
            <person name="Wiegand S."/>
            <person name="Jogler M."/>
            <person name="Boedeker C."/>
            <person name="Pinto D."/>
            <person name="Vollmers J."/>
            <person name="Rivas-Marin E."/>
            <person name="Kohn T."/>
            <person name="Peeters S.H."/>
            <person name="Heuer A."/>
            <person name="Rast P."/>
            <person name="Oberbeckmann S."/>
            <person name="Bunk B."/>
            <person name="Jeske O."/>
            <person name="Meyerdierks A."/>
            <person name="Storesund J.E."/>
            <person name="Kallscheuer N."/>
            <person name="Luecker S."/>
            <person name="Lage O.M."/>
            <person name="Pohl T."/>
            <person name="Merkel B.J."/>
            <person name="Hornburger P."/>
            <person name="Mueller R.-W."/>
            <person name="Bruemmer F."/>
            <person name="Labrenz M."/>
            <person name="Spormann A.M."/>
            <person name="Op den Camp H."/>
            <person name="Overmann J."/>
            <person name="Amann R."/>
            <person name="Jetten M.S.M."/>
            <person name="Mascher T."/>
            <person name="Medema M.H."/>
            <person name="Devos D.P."/>
            <person name="Kaster A.-K."/>
            <person name="Ovreas L."/>
            <person name="Rohde M."/>
            <person name="Galperin M.Y."/>
            <person name="Jogler C."/>
        </authorList>
    </citation>
    <scope>NUCLEOTIDE SEQUENCE [LARGE SCALE GENOMIC DNA]</scope>
    <source>
        <strain evidence="3 4">Mal4</strain>
    </source>
</reference>
<dbReference type="SUPFAM" id="SSF64182">
    <property type="entry name" value="DHH phosphoesterases"/>
    <property type="match status" value="1"/>
</dbReference>
<dbReference type="InterPro" id="IPR051319">
    <property type="entry name" value="Oligoribo/pAp-PDE_c-di-AMP_PDE"/>
</dbReference>
<organism evidence="3 4">
    <name type="scientific">Maioricimonas rarisocia</name>
    <dbReference type="NCBI Taxonomy" id="2528026"/>
    <lineage>
        <taxon>Bacteria</taxon>
        <taxon>Pseudomonadati</taxon>
        <taxon>Planctomycetota</taxon>
        <taxon>Planctomycetia</taxon>
        <taxon>Planctomycetales</taxon>
        <taxon>Planctomycetaceae</taxon>
        <taxon>Maioricimonas</taxon>
    </lineage>
</organism>
<dbReference type="RefSeq" id="WP_145370489.1">
    <property type="nucleotide sequence ID" value="NZ_CP036275.1"/>
</dbReference>
<evidence type="ECO:0000313" key="3">
    <source>
        <dbReference type="EMBL" id="QDU39285.1"/>
    </source>
</evidence>
<dbReference type="KEGG" id="mri:Mal4_36240"/>
<sequence>MTVDWGPLAEIIVENERFVITSHVRPDADALGSELGLARILDRLGKQVRIVNPSATPDHLKFLDPEGRAVKLRNGVTIEQALDTDVHLIVDTSAWQQIADVDAVFRKTTARKVVIDHHVSSDDLGALEFKDTTASATGVLITELAEALGVELTEHEAVPLYAAIATDTGWFRFSNTEGRTMRTAARLIDCGVRPNLVYQQLYERSSLSRLKLHGCVLSRVAVEFDGRLAHTFVLQADFRQTGAHPSDTEDLVNDCLTIDGVACAFILVEQRNGQIKASLRSRTGVDVAAIAELFGGGGHRQASGAMLPGPLATAQTRILQAMHAALQEPAG</sequence>
<protein>
    <submittedName>
        <fullName evidence="3">NanoRNase/pAp phosphatase</fullName>
        <ecNumber evidence="3">3.1.-.-</ecNumber>
    </submittedName>
</protein>
<name>A0A517Z9X0_9PLAN</name>
<dbReference type="GO" id="GO:0016787">
    <property type="term" value="F:hydrolase activity"/>
    <property type="evidence" value="ECO:0007669"/>
    <property type="project" value="UniProtKB-KW"/>
</dbReference>
<dbReference type="InterPro" id="IPR038763">
    <property type="entry name" value="DHH_sf"/>
</dbReference>
<dbReference type="InterPro" id="IPR003156">
    <property type="entry name" value="DHHA1_dom"/>
</dbReference>
<gene>
    <name evidence="3" type="ORF">Mal4_36240</name>
</gene>
<dbReference type="PANTHER" id="PTHR47618:SF1">
    <property type="entry name" value="BIFUNCTIONAL OLIGORIBONUCLEASE AND PAP PHOSPHATASE NRNA"/>
    <property type="match status" value="1"/>
</dbReference>
<dbReference type="OrthoDB" id="9803668at2"/>
<dbReference type="Gene3D" id="3.10.310.30">
    <property type="match status" value="1"/>
</dbReference>
<dbReference type="PANTHER" id="PTHR47618">
    <property type="entry name" value="BIFUNCTIONAL OLIGORIBONUCLEASE AND PAP PHOSPHATASE NRNA"/>
    <property type="match status" value="1"/>
</dbReference>
<dbReference type="Proteomes" id="UP000320496">
    <property type="component" value="Chromosome"/>
</dbReference>